<keyword evidence="6" id="KW-0723">Serine/threonine-protein kinase</keyword>
<evidence type="ECO:0000313" key="25">
    <source>
        <dbReference type="EMBL" id="PON81192.1"/>
    </source>
</evidence>
<evidence type="ECO:0000256" key="2">
    <source>
        <dbReference type="ARBA" id="ARBA00004479"/>
    </source>
</evidence>
<reference evidence="26" key="1">
    <citation type="submission" date="2016-06" db="EMBL/GenBank/DDBJ databases">
        <title>Parallel loss of symbiosis genes in relatives of nitrogen-fixing non-legume Parasponia.</title>
        <authorList>
            <person name="Van Velzen R."/>
            <person name="Holmer R."/>
            <person name="Bu F."/>
            <person name="Rutten L."/>
            <person name="Van Zeijl A."/>
            <person name="Liu W."/>
            <person name="Santuari L."/>
            <person name="Cao Q."/>
            <person name="Sharma T."/>
            <person name="Shen D."/>
            <person name="Roswanjaya Y."/>
            <person name="Wardhani T."/>
            <person name="Kalhor M.S."/>
            <person name="Jansen J."/>
            <person name="Van den Hoogen J."/>
            <person name="Gungor B."/>
            <person name="Hartog M."/>
            <person name="Hontelez J."/>
            <person name="Verver J."/>
            <person name="Yang W.-C."/>
            <person name="Schijlen E."/>
            <person name="Repin R."/>
            <person name="Schilthuizen M."/>
            <person name="Schranz E."/>
            <person name="Heidstra R."/>
            <person name="Miyata K."/>
            <person name="Fedorova E."/>
            <person name="Kohlen W."/>
            <person name="Bisseling T."/>
            <person name="Smit S."/>
            <person name="Geurts R."/>
        </authorList>
    </citation>
    <scope>NUCLEOTIDE SEQUENCE [LARGE SCALE GENOMIC DNA]</scope>
    <source>
        <strain evidence="26">cv. RG33-2</strain>
    </source>
</reference>
<evidence type="ECO:0000256" key="23">
    <source>
        <dbReference type="SAM" id="Phobius"/>
    </source>
</evidence>
<dbReference type="SUPFAM" id="SSF56112">
    <property type="entry name" value="Protein kinase-like (PK-like)"/>
    <property type="match status" value="1"/>
</dbReference>
<keyword evidence="17 23" id="KW-0472">Membrane</keyword>
<dbReference type="InParanoid" id="A0A2P5E6K3"/>
<dbReference type="InterPro" id="IPR013210">
    <property type="entry name" value="LRR_N_plant-typ"/>
</dbReference>
<dbReference type="PANTHER" id="PTHR27008:SF499">
    <property type="entry name" value="OS06G0581500 PROTEIN"/>
    <property type="match status" value="1"/>
</dbReference>
<dbReference type="Pfam" id="PF00560">
    <property type="entry name" value="LRR_1"/>
    <property type="match status" value="8"/>
</dbReference>
<evidence type="ECO:0000259" key="24">
    <source>
        <dbReference type="PROSITE" id="PS50011"/>
    </source>
</evidence>
<dbReference type="SUPFAM" id="SSF52058">
    <property type="entry name" value="L domain-like"/>
    <property type="match status" value="2"/>
</dbReference>
<evidence type="ECO:0000256" key="17">
    <source>
        <dbReference type="ARBA" id="ARBA00023136"/>
    </source>
</evidence>
<dbReference type="InterPro" id="IPR008271">
    <property type="entry name" value="Ser/Thr_kinase_AS"/>
</dbReference>
<evidence type="ECO:0000256" key="5">
    <source>
        <dbReference type="ARBA" id="ARBA00022475"/>
    </source>
</evidence>
<organism evidence="25 26">
    <name type="scientific">Trema orientale</name>
    <name type="common">Charcoal tree</name>
    <name type="synonym">Celtis orientalis</name>
    <dbReference type="NCBI Taxonomy" id="63057"/>
    <lineage>
        <taxon>Eukaryota</taxon>
        <taxon>Viridiplantae</taxon>
        <taxon>Streptophyta</taxon>
        <taxon>Embryophyta</taxon>
        <taxon>Tracheophyta</taxon>
        <taxon>Spermatophyta</taxon>
        <taxon>Magnoliopsida</taxon>
        <taxon>eudicotyledons</taxon>
        <taxon>Gunneridae</taxon>
        <taxon>Pentapetalae</taxon>
        <taxon>rosids</taxon>
        <taxon>fabids</taxon>
        <taxon>Rosales</taxon>
        <taxon>Cannabaceae</taxon>
        <taxon>Trema</taxon>
    </lineage>
</organism>
<dbReference type="GO" id="GO:0005524">
    <property type="term" value="F:ATP binding"/>
    <property type="evidence" value="ECO:0007669"/>
    <property type="project" value="UniProtKB-UniRule"/>
</dbReference>
<evidence type="ECO:0000256" key="8">
    <source>
        <dbReference type="ARBA" id="ARBA00022614"/>
    </source>
</evidence>
<evidence type="ECO:0000256" key="3">
    <source>
        <dbReference type="ARBA" id="ARBA00008684"/>
    </source>
</evidence>
<dbReference type="STRING" id="63057.A0A2P5E6K3"/>
<comment type="caution">
    <text evidence="25">The sequence shown here is derived from an EMBL/GenBank/DDBJ whole genome shotgun (WGS) entry which is preliminary data.</text>
</comment>
<keyword evidence="12" id="KW-0677">Repeat</keyword>
<keyword evidence="7" id="KW-0597">Phosphoprotein</keyword>
<keyword evidence="13 22" id="KW-0547">Nucleotide-binding</keyword>
<keyword evidence="19" id="KW-0325">Glycoprotein</keyword>
<protein>
    <recommendedName>
        <fullName evidence="4">non-specific serine/threonine protein kinase</fullName>
        <ecNumber evidence="4">2.7.11.1</ecNumber>
    </recommendedName>
</protein>
<dbReference type="Gene3D" id="3.80.10.10">
    <property type="entry name" value="Ribonuclease Inhibitor"/>
    <property type="match status" value="3"/>
</dbReference>
<dbReference type="FunCoup" id="A0A2P5E6K3">
    <property type="interactions" value="210"/>
</dbReference>
<proteinExistence type="inferred from homology"/>
<feature type="transmembrane region" description="Helical" evidence="23">
    <location>
        <begin position="660"/>
        <end position="684"/>
    </location>
</feature>
<sequence>MRLIQVSSRGRWSCFATHAVVFFLFLCLEANILKVVVASQAAGNETDRLALLEFKAKITNDPFGVLSSWNESIHFCQWPGIQCGRRHRRVTILDLSALKLSGSISPHVGNLSFLRELILHNNTFRHEIPPEIGRLRRLQYLQVFSNSFTGKIPANISASSNLFFLSLSHNQLVGAIPLELRSLSKFQFISLHENNLTGNIPSWFGNLSFLDTVSLSQNSFSGRIPDSLGQLKKLLFFSVSSNNLSGTIPPSFFNLSSIRVIDLGYNQIEGTLPSDLGILWPSLRAFAIGRNQFTGSLPVSLSNASNLEVFTAGSNQLRGKVPGLEKLHMLQTFGITSNGLGSGGGDDLSFVCSLTNSTRLVELVINDNNFGGALPDCITNLSATLETFLLDDNEVYGNIPNGIENLVNLTRLDFWSNHLSGNIPSGIGKLQRLVVLLLGKNFLSGSIPSFIGNLSQMTQLELSDNNLHGRIPSSLGKCKNLLYLDLSKNNLSGAIPPEVIGLSSLSMFLDLSRNHLTGELPDEIGNLKNLGALALYNNMFSGEIPKSLGSCIVLEYLYMHHNFFRGGIPSSFSSLRGIKVLDLSNNNLSGEIPEYLKDFKSLQKLNLSNNYFEGELPVDGVFKNVTATSVMGNSKLCGGMPGFQLPKCSFKSPNKRKQTIALKLIISIVSGILGITLLASFLWLHNSRKNRGKASSGSTLENTLLRVSYQSLLKATDGFSSANLIGEGSFGSVYKGILDQAGKIVAIKVLKLLQHGASKSFMAECKALRNIRHRNLVKVITACAGVDYNNNEFKALVYEFMVNGSIEDWLHPRHITNEMDEAPRNLNFLQRLSIAIDIASALDYLHHQCQPPVVHCDIKPSNILLDNEMTGHISDFGLSKFLPSSETHSSTDQTSSIKLKGTIGYAAPEYGMGSEVSPCGDLYSYGIVLLEMFTGKRPTDNMFKDGFNLHNFVKESLPQRAKEIADPRLFGEFEWESTTSNVILECLIAILKIGVACSSDRPTERKNMTIVEAELRSVRDKLGHIRYAEENRA</sequence>
<dbReference type="PANTHER" id="PTHR27008">
    <property type="entry name" value="OS04G0122200 PROTEIN"/>
    <property type="match status" value="1"/>
</dbReference>
<evidence type="ECO:0000256" key="11">
    <source>
        <dbReference type="ARBA" id="ARBA00022729"/>
    </source>
</evidence>
<dbReference type="FunFam" id="3.80.10.10:FF:000288">
    <property type="entry name" value="LRR receptor-like serine/threonine-protein kinase EFR"/>
    <property type="match status" value="1"/>
</dbReference>
<accession>A0A2P5E6K3</accession>
<feature type="domain" description="Protein kinase" evidence="24">
    <location>
        <begin position="719"/>
        <end position="1015"/>
    </location>
</feature>
<dbReference type="Gene3D" id="1.10.510.10">
    <property type="entry name" value="Transferase(Phosphotransferase) domain 1"/>
    <property type="match status" value="1"/>
</dbReference>
<dbReference type="Pfam" id="PF00069">
    <property type="entry name" value="Pkinase"/>
    <property type="match status" value="1"/>
</dbReference>
<keyword evidence="15 22" id="KW-0067">ATP-binding</keyword>
<keyword evidence="11" id="KW-0732">Signal</keyword>
<dbReference type="InterPro" id="IPR051809">
    <property type="entry name" value="Plant_receptor-like_S/T_kinase"/>
</dbReference>
<keyword evidence="10 23" id="KW-0812">Transmembrane</keyword>
<dbReference type="SMART" id="SM00220">
    <property type="entry name" value="S_TKc"/>
    <property type="match status" value="1"/>
</dbReference>
<dbReference type="EC" id="2.7.11.1" evidence="4"/>
<comment type="catalytic activity">
    <reaction evidence="21">
        <text>L-seryl-[protein] + ATP = O-phospho-L-seryl-[protein] + ADP + H(+)</text>
        <dbReference type="Rhea" id="RHEA:17989"/>
        <dbReference type="Rhea" id="RHEA-COMP:9863"/>
        <dbReference type="Rhea" id="RHEA-COMP:11604"/>
        <dbReference type="ChEBI" id="CHEBI:15378"/>
        <dbReference type="ChEBI" id="CHEBI:29999"/>
        <dbReference type="ChEBI" id="CHEBI:30616"/>
        <dbReference type="ChEBI" id="CHEBI:83421"/>
        <dbReference type="ChEBI" id="CHEBI:456216"/>
        <dbReference type="EC" id="2.7.11.1"/>
    </reaction>
</comment>
<evidence type="ECO:0000256" key="14">
    <source>
        <dbReference type="ARBA" id="ARBA00022777"/>
    </source>
</evidence>
<gene>
    <name evidence="25" type="ORF">TorRG33x02_230270</name>
</gene>
<evidence type="ECO:0000256" key="9">
    <source>
        <dbReference type="ARBA" id="ARBA00022679"/>
    </source>
</evidence>
<dbReference type="SMART" id="SM00369">
    <property type="entry name" value="LRR_TYP"/>
    <property type="match status" value="8"/>
</dbReference>
<keyword evidence="14 25" id="KW-0418">Kinase</keyword>
<evidence type="ECO:0000256" key="10">
    <source>
        <dbReference type="ARBA" id="ARBA00022692"/>
    </source>
</evidence>
<evidence type="ECO:0000256" key="1">
    <source>
        <dbReference type="ARBA" id="ARBA00004162"/>
    </source>
</evidence>
<dbReference type="GO" id="GO:0005886">
    <property type="term" value="C:plasma membrane"/>
    <property type="evidence" value="ECO:0007669"/>
    <property type="project" value="UniProtKB-SubCell"/>
</dbReference>
<evidence type="ECO:0000256" key="16">
    <source>
        <dbReference type="ARBA" id="ARBA00022989"/>
    </source>
</evidence>
<dbReference type="PROSITE" id="PS50011">
    <property type="entry name" value="PROTEIN_KINASE_DOM"/>
    <property type="match status" value="1"/>
</dbReference>
<dbReference type="CDD" id="cd14066">
    <property type="entry name" value="STKc_IRAK"/>
    <property type="match status" value="1"/>
</dbReference>
<dbReference type="GO" id="GO:0004674">
    <property type="term" value="F:protein serine/threonine kinase activity"/>
    <property type="evidence" value="ECO:0007669"/>
    <property type="project" value="UniProtKB-KW"/>
</dbReference>
<evidence type="ECO:0000256" key="19">
    <source>
        <dbReference type="ARBA" id="ARBA00023180"/>
    </source>
</evidence>
<feature type="binding site" evidence="22">
    <location>
        <position position="748"/>
    </location>
    <ligand>
        <name>ATP</name>
        <dbReference type="ChEBI" id="CHEBI:30616"/>
    </ligand>
</feature>
<keyword evidence="5" id="KW-1003">Cell membrane</keyword>
<keyword evidence="16 23" id="KW-1133">Transmembrane helix</keyword>
<dbReference type="Proteomes" id="UP000237000">
    <property type="component" value="Unassembled WGS sequence"/>
</dbReference>
<keyword evidence="18" id="KW-0675">Receptor</keyword>
<dbReference type="PROSITE" id="PS00107">
    <property type="entry name" value="PROTEIN_KINASE_ATP"/>
    <property type="match status" value="1"/>
</dbReference>
<evidence type="ECO:0000256" key="18">
    <source>
        <dbReference type="ARBA" id="ARBA00023170"/>
    </source>
</evidence>
<evidence type="ECO:0000256" key="20">
    <source>
        <dbReference type="ARBA" id="ARBA00047899"/>
    </source>
</evidence>
<evidence type="ECO:0000256" key="12">
    <source>
        <dbReference type="ARBA" id="ARBA00022737"/>
    </source>
</evidence>
<dbReference type="InterPro" id="IPR032675">
    <property type="entry name" value="LRR_dom_sf"/>
</dbReference>
<dbReference type="PRINTS" id="PR00019">
    <property type="entry name" value="LEURICHRPT"/>
</dbReference>
<dbReference type="FunFam" id="3.30.200.20:FF:000432">
    <property type="entry name" value="LRR receptor-like serine/threonine-protein kinase EFR"/>
    <property type="match status" value="1"/>
</dbReference>
<keyword evidence="8" id="KW-0433">Leucine-rich repeat</keyword>
<evidence type="ECO:0000256" key="7">
    <source>
        <dbReference type="ARBA" id="ARBA00022553"/>
    </source>
</evidence>
<dbReference type="InterPro" id="IPR000719">
    <property type="entry name" value="Prot_kinase_dom"/>
</dbReference>
<comment type="similarity">
    <text evidence="3">Belongs to the protein kinase superfamily. Ser/Thr protein kinase family.</text>
</comment>
<evidence type="ECO:0000256" key="6">
    <source>
        <dbReference type="ARBA" id="ARBA00022527"/>
    </source>
</evidence>
<evidence type="ECO:0000256" key="21">
    <source>
        <dbReference type="ARBA" id="ARBA00048679"/>
    </source>
</evidence>
<evidence type="ECO:0000256" key="4">
    <source>
        <dbReference type="ARBA" id="ARBA00012513"/>
    </source>
</evidence>
<comment type="catalytic activity">
    <reaction evidence="20">
        <text>L-threonyl-[protein] + ATP = O-phospho-L-threonyl-[protein] + ADP + H(+)</text>
        <dbReference type="Rhea" id="RHEA:46608"/>
        <dbReference type="Rhea" id="RHEA-COMP:11060"/>
        <dbReference type="Rhea" id="RHEA-COMP:11605"/>
        <dbReference type="ChEBI" id="CHEBI:15378"/>
        <dbReference type="ChEBI" id="CHEBI:30013"/>
        <dbReference type="ChEBI" id="CHEBI:30616"/>
        <dbReference type="ChEBI" id="CHEBI:61977"/>
        <dbReference type="ChEBI" id="CHEBI:456216"/>
        <dbReference type="EC" id="2.7.11.1"/>
    </reaction>
</comment>
<evidence type="ECO:0000256" key="15">
    <source>
        <dbReference type="ARBA" id="ARBA00022840"/>
    </source>
</evidence>
<dbReference type="PROSITE" id="PS00108">
    <property type="entry name" value="PROTEIN_KINASE_ST"/>
    <property type="match status" value="1"/>
</dbReference>
<dbReference type="InterPro" id="IPR011009">
    <property type="entry name" value="Kinase-like_dom_sf"/>
</dbReference>
<dbReference type="InterPro" id="IPR003591">
    <property type="entry name" value="Leu-rich_rpt_typical-subtyp"/>
</dbReference>
<comment type="subcellular location">
    <subcellularLocation>
        <location evidence="1">Cell membrane</location>
        <topology evidence="1">Single-pass membrane protein</topology>
    </subcellularLocation>
    <subcellularLocation>
        <location evidence="2">Membrane</location>
        <topology evidence="2">Single-pass type I membrane protein</topology>
    </subcellularLocation>
</comment>
<dbReference type="FunFam" id="1.10.510.10:FF:000358">
    <property type="entry name" value="Putative leucine-rich repeat receptor-like serine/threonine-protein kinase"/>
    <property type="match status" value="1"/>
</dbReference>
<dbReference type="InterPro" id="IPR001611">
    <property type="entry name" value="Leu-rich_rpt"/>
</dbReference>
<dbReference type="AlphaFoldDB" id="A0A2P5E6K3"/>
<dbReference type="OrthoDB" id="676979at2759"/>
<dbReference type="EMBL" id="JXTC01000222">
    <property type="protein sequence ID" value="PON81192.1"/>
    <property type="molecule type" value="Genomic_DNA"/>
</dbReference>
<name>A0A2P5E6K3_TREOI</name>
<evidence type="ECO:0000313" key="26">
    <source>
        <dbReference type="Proteomes" id="UP000237000"/>
    </source>
</evidence>
<keyword evidence="26" id="KW-1185">Reference proteome</keyword>
<keyword evidence="9" id="KW-0808">Transferase</keyword>
<dbReference type="Pfam" id="PF08263">
    <property type="entry name" value="LRRNT_2"/>
    <property type="match status" value="1"/>
</dbReference>
<dbReference type="FunFam" id="3.80.10.10:FF:000095">
    <property type="entry name" value="LRR receptor-like serine/threonine-protein kinase GSO1"/>
    <property type="match status" value="1"/>
</dbReference>
<dbReference type="Gene3D" id="3.30.200.20">
    <property type="entry name" value="Phosphorylase Kinase, domain 1"/>
    <property type="match status" value="1"/>
</dbReference>
<dbReference type="Pfam" id="PF13855">
    <property type="entry name" value="LRR_8"/>
    <property type="match status" value="1"/>
</dbReference>
<evidence type="ECO:0000256" key="22">
    <source>
        <dbReference type="PROSITE-ProRule" id="PRU10141"/>
    </source>
</evidence>
<dbReference type="InterPro" id="IPR017441">
    <property type="entry name" value="Protein_kinase_ATP_BS"/>
</dbReference>
<evidence type="ECO:0000256" key="13">
    <source>
        <dbReference type="ARBA" id="ARBA00022741"/>
    </source>
</evidence>